<gene>
    <name evidence="1" type="ORF">SDJN03_09155</name>
</gene>
<evidence type="ECO:0000313" key="2">
    <source>
        <dbReference type="Proteomes" id="UP000685013"/>
    </source>
</evidence>
<dbReference type="EMBL" id="JAGKQH010000005">
    <property type="protein sequence ID" value="KAG6599377.1"/>
    <property type="molecule type" value="Genomic_DNA"/>
</dbReference>
<keyword evidence="2" id="KW-1185">Reference proteome</keyword>
<protein>
    <submittedName>
        <fullName evidence="1">Glycosyltransferase</fullName>
    </submittedName>
</protein>
<evidence type="ECO:0000313" key="1">
    <source>
        <dbReference type="EMBL" id="KAG6599377.1"/>
    </source>
</evidence>
<comment type="caution">
    <text evidence="1">The sequence shown here is derived from an EMBL/GenBank/DDBJ whole genome shotgun (WGS) entry which is preliminary data.</text>
</comment>
<reference evidence="1 2" key="1">
    <citation type="journal article" date="2021" name="Hortic Res">
        <title>The domestication of Cucurbita argyrosperma as revealed by the genome of its wild relative.</title>
        <authorList>
            <person name="Barrera-Redondo J."/>
            <person name="Sanchez-de la Vega G."/>
            <person name="Aguirre-Liguori J.A."/>
            <person name="Castellanos-Morales G."/>
            <person name="Gutierrez-Guerrero Y.T."/>
            <person name="Aguirre-Dugua X."/>
            <person name="Aguirre-Planter E."/>
            <person name="Tenaillon M.I."/>
            <person name="Lira-Saade R."/>
            <person name="Eguiarte L.E."/>
        </authorList>
    </citation>
    <scope>NUCLEOTIDE SEQUENCE [LARGE SCALE GENOMIC DNA]</scope>
    <source>
        <strain evidence="1">JBR-2021</strain>
    </source>
</reference>
<accession>A0AAV6NKI7</accession>
<dbReference type="AlphaFoldDB" id="A0AAV6NKI7"/>
<feature type="non-terminal residue" evidence="1">
    <location>
        <position position="1"/>
    </location>
</feature>
<sequence length="120" mass="13791">MASFRCLLLPACLLLLLLFVLLFLSIPPLFDLSQVTEAIPLASFFPITAMREGNKPMKAIFIKKKKTSLRMIEASLAEARVSIRNAVRWKNFTSEKKETYIPRGSIYRNPYAFHQLSFSY</sequence>
<dbReference type="Proteomes" id="UP000685013">
    <property type="component" value="Chromosome 5"/>
</dbReference>
<name>A0AAV6NKI7_9ROSI</name>
<organism evidence="1 2">
    <name type="scientific">Cucurbita argyrosperma subsp. sororia</name>
    <dbReference type="NCBI Taxonomy" id="37648"/>
    <lineage>
        <taxon>Eukaryota</taxon>
        <taxon>Viridiplantae</taxon>
        <taxon>Streptophyta</taxon>
        <taxon>Embryophyta</taxon>
        <taxon>Tracheophyta</taxon>
        <taxon>Spermatophyta</taxon>
        <taxon>Magnoliopsida</taxon>
        <taxon>eudicotyledons</taxon>
        <taxon>Gunneridae</taxon>
        <taxon>Pentapetalae</taxon>
        <taxon>rosids</taxon>
        <taxon>fabids</taxon>
        <taxon>Cucurbitales</taxon>
        <taxon>Cucurbitaceae</taxon>
        <taxon>Cucurbiteae</taxon>
        <taxon>Cucurbita</taxon>
    </lineage>
</organism>
<proteinExistence type="predicted"/>